<reference evidence="3" key="1">
    <citation type="submission" date="2021-02" db="EMBL/GenBank/DDBJ databases">
        <authorList>
            <person name="Dougan E. K."/>
            <person name="Rhodes N."/>
            <person name="Thang M."/>
            <person name="Chan C."/>
        </authorList>
    </citation>
    <scope>NUCLEOTIDE SEQUENCE</scope>
</reference>
<keyword evidence="4" id="KW-1185">Reference proteome</keyword>
<proteinExistence type="predicted"/>
<feature type="coiled-coil region" evidence="1">
    <location>
        <begin position="255"/>
        <end position="307"/>
    </location>
</feature>
<feature type="coiled-coil region" evidence="1">
    <location>
        <begin position="335"/>
        <end position="386"/>
    </location>
</feature>
<evidence type="ECO:0000256" key="2">
    <source>
        <dbReference type="SAM" id="MobiDB-lite"/>
    </source>
</evidence>
<feature type="region of interest" description="Disordered" evidence="2">
    <location>
        <begin position="473"/>
        <end position="513"/>
    </location>
</feature>
<protein>
    <submittedName>
        <fullName evidence="3">Uncharacterized protein</fullName>
    </submittedName>
</protein>
<evidence type="ECO:0000256" key="1">
    <source>
        <dbReference type="SAM" id="Coils"/>
    </source>
</evidence>
<comment type="caution">
    <text evidence="3">The sequence shown here is derived from an EMBL/GenBank/DDBJ whole genome shotgun (WGS) entry which is preliminary data.</text>
</comment>
<dbReference type="AlphaFoldDB" id="A0A812XEZ2"/>
<dbReference type="EMBL" id="CAJNJA010036752">
    <property type="protein sequence ID" value="CAE7724188.1"/>
    <property type="molecule type" value="Genomic_DNA"/>
</dbReference>
<sequence>MSSRLDDAWLGIHFQQLQARFIQLMQRVQQGGLDQMMHVTKPHMFNGSWMRDVTTHQQLLGQALKYVPGPDVCLRIFNLLHPPKTFPSVQGDEGAIMSYYGDGQEPKQAWAGAEDPYLLGPEDEGITHARREELLRAIREQRQQLDLKDEQLEEQKRRLERFQVELARCLDPDEAKLLRARLAKANAQITEQAAELDDSNAKARGMEGQISVLTNRLKEETDSNSKLVAELCALRRQLEAEYAVRGEQKSWQECFEQEQKKSEILQQKLEAQVKEAAAKQLGAETSKKQLQEQVLQLQELSKAGEQALAWKAKAEKLAGELQASRMAQSLLQGELQAAQQHRDAFQEAIDEAARTAANLGIMEQRARTAEQEVAYLTTKVQAAEKKASEVPMLEARLAEQVKKMESQDKNWQKVFSSYPLVGQLLFPNPKSSPLSKPEATIAAGAVPSAEVRENDASKSATGPKELTLAFSQEGAESLKGISQDQAAHHASATRPLLQEDDSGTSAEKLKGPPVETLKAVLGAALEKAGGEVDRVRQDLAASLSATAASSGSKE</sequence>
<feature type="coiled-coil region" evidence="1">
    <location>
        <begin position="131"/>
        <end position="202"/>
    </location>
</feature>
<keyword evidence="1" id="KW-0175">Coiled coil</keyword>
<organism evidence="3 4">
    <name type="scientific">Symbiodinium necroappetens</name>
    <dbReference type="NCBI Taxonomy" id="1628268"/>
    <lineage>
        <taxon>Eukaryota</taxon>
        <taxon>Sar</taxon>
        <taxon>Alveolata</taxon>
        <taxon>Dinophyceae</taxon>
        <taxon>Suessiales</taxon>
        <taxon>Symbiodiniaceae</taxon>
        <taxon>Symbiodinium</taxon>
    </lineage>
</organism>
<feature type="region of interest" description="Disordered" evidence="2">
    <location>
        <begin position="445"/>
        <end position="464"/>
    </location>
</feature>
<name>A0A812XEZ2_9DINO</name>
<dbReference type="OrthoDB" id="432886at2759"/>
<accession>A0A812XEZ2</accession>
<evidence type="ECO:0000313" key="4">
    <source>
        <dbReference type="Proteomes" id="UP000601435"/>
    </source>
</evidence>
<gene>
    <name evidence="3" type="ORF">SNEC2469_LOCUS20891</name>
</gene>
<dbReference type="Proteomes" id="UP000601435">
    <property type="component" value="Unassembled WGS sequence"/>
</dbReference>
<evidence type="ECO:0000313" key="3">
    <source>
        <dbReference type="EMBL" id="CAE7724188.1"/>
    </source>
</evidence>
<feature type="non-terminal residue" evidence="3">
    <location>
        <position position="554"/>
    </location>
</feature>